<sequence length="64" mass="7197">MRSICIPPEENATICRSYIQLTMSSHIVPRDRFQHVPNSLSKTSRLVSQPVVVSISQGPQDFVD</sequence>
<dbReference type="GeneID" id="85346258"/>
<name>A0AAJ0DUB4_9PEZI</name>
<evidence type="ECO:0000313" key="1">
    <source>
        <dbReference type="EMBL" id="KAK1512328.1"/>
    </source>
</evidence>
<dbReference type="AlphaFoldDB" id="A0AAJ0DUB4"/>
<evidence type="ECO:0000313" key="2">
    <source>
        <dbReference type="Proteomes" id="UP001240678"/>
    </source>
</evidence>
<proteinExistence type="predicted"/>
<protein>
    <submittedName>
        <fullName evidence="1">Uncharacterized protein</fullName>
    </submittedName>
</protein>
<organism evidence="1 2">
    <name type="scientific">Colletotrichum costaricense</name>
    <dbReference type="NCBI Taxonomy" id="1209916"/>
    <lineage>
        <taxon>Eukaryota</taxon>
        <taxon>Fungi</taxon>
        <taxon>Dikarya</taxon>
        <taxon>Ascomycota</taxon>
        <taxon>Pezizomycotina</taxon>
        <taxon>Sordariomycetes</taxon>
        <taxon>Hypocreomycetidae</taxon>
        <taxon>Glomerellales</taxon>
        <taxon>Glomerellaceae</taxon>
        <taxon>Colletotrichum</taxon>
        <taxon>Colletotrichum acutatum species complex</taxon>
    </lineage>
</organism>
<dbReference type="Proteomes" id="UP001240678">
    <property type="component" value="Unassembled WGS sequence"/>
</dbReference>
<accession>A0AAJ0DUB4</accession>
<gene>
    <name evidence="1" type="ORF">CCOS01_14568</name>
</gene>
<dbReference type="RefSeq" id="XP_060306542.1">
    <property type="nucleotide sequence ID" value="XM_060462711.1"/>
</dbReference>
<keyword evidence="2" id="KW-1185">Reference proteome</keyword>
<reference evidence="1 2" key="1">
    <citation type="submission" date="2016-10" db="EMBL/GenBank/DDBJ databases">
        <title>The genome sequence of Colletotrichum fioriniae PJ7.</title>
        <authorList>
            <person name="Baroncelli R."/>
        </authorList>
    </citation>
    <scope>NUCLEOTIDE SEQUENCE [LARGE SCALE GENOMIC DNA]</scope>
    <source>
        <strain evidence="1 2">IMI 309622</strain>
    </source>
</reference>
<dbReference type="EMBL" id="MOOE01000021">
    <property type="protein sequence ID" value="KAK1512328.1"/>
    <property type="molecule type" value="Genomic_DNA"/>
</dbReference>
<comment type="caution">
    <text evidence="1">The sequence shown here is derived from an EMBL/GenBank/DDBJ whole genome shotgun (WGS) entry which is preliminary data.</text>
</comment>